<evidence type="ECO:0000256" key="8">
    <source>
        <dbReference type="ARBA" id="ARBA00070663"/>
    </source>
</evidence>
<evidence type="ECO:0000256" key="3">
    <source>
        <dbReference type="ARBA" id="ARBA00009216"/>
    </source>
</evidence>
<dbReference type="GeneID" id="111247836"/>
<evidence type="ECO:0000256" key="9">
    <source>
        <dbReference type="SAM" id="MobiDB-lite"/>
    </source>
</evidence>
<dbReference type="OrthoDB" id="340431at2759"/>
<dbReference type="Proteomes" id="UP000594260">
    <property type="component" value="Unplaced"/>
</dbReference>
<reference evidence="12" key="1">
    <citation type="submission" date="2021-01" db="UniProtKB">
        <authorList>
            <consortium name="EnsemblMetazoa"/>
        </authorList>
    </citation>
    <scope>IDENTIFICATION</scope>
</reference>
<proteinExistence type="inferred from homology"/>
<evidence type="ECO:0000256" key="6">
    <source>
        <dbReference type="ARBA" id="ARBA00023242"/>
    </source>
</evidence>
<keyword evidence="4" id="KW-0963">Cytoplasm</keyword>
<dbReference type="RefSeq" id="XP_022655015.1">
    <property type="nucleotide sequence ID" value="XM_022799280.1"/>
</dbReference>
<dbReference type="GO" id="GO:0005634">
    <property type="term" value="C:nucleus"/>
    <property type="evidence" value="ECO:0007669"/>
    <property type="project" value="UniProtKB-SubCell"/>
</dbReference>
<evidence type="ECO:0000313" key="13">
    <source>
        <dbReference type="Proteomes" id="UP000594260"/>
    </source>
</evidence>
<feature type="compositionally biased region" description="Low complexity" evidence="9">
    <location>
        <begin position="226"/>
        <end position="239"/>
    </location>
</feature>
<feature type="region of interest" description="Disordered" evidence="9">
    <location>
        <begin position="125"/>
        <end position="145"/>
    </location>
</feature>
<dbReference type="InterPro" id="IPR044867">
    <property type="entry name" value="DEUBAD_dom"/>
</dbReference>
<dbReference type="PANTHER" id="PTHR12225:SF0">
    <property type="entry name" value="PROTEASOMAL UBIQUITIN RECEPTOR ADRM1"/>
    <property type="match status" value="1"/>
</dbReference>
<dbReference type="InterPro" id="IPR038108">
    <property type="entry name" value="RPN13_DEUBAD_sf"/>
</dbReference>
<evidence type="ECO:0000256" key="5">
    <source>
        <dbReference type="ARBA" id="ARBA00022942"/>
    </source>
</evidence>
<dbReference type="InterPro" id="IPR044868">
    <property type="entry name" value="Rpn13/ADRM1_Pru"/>
</dbReference>
<evidence type="ECO:0000256" key="7">
    <source>
        <dbReference type="ARBA" id="ARBA00054744"/>
    </source>
</evidence>
<evidence type="ECO:0000259" key="10">
    <source>
        <dbReference type="PROSITE" id="PS51916"/>
    </source>
</evidence>
<feature type="compositionally biased region" description="Polar residues" evidence="9">
    <location>
        <begin position="188"/>
        <end position="198"/>
    </location>
</feature>
<dbReference type="KEGG" id="vde:111247836"/>
<feature type="domain" description="Pru" evidence="11">
    <location>
        <begin position="15"/>
        <end position="128"/>
    </location>
</feature>
<dbReference type="GO" id="GO:0005737">
    <property type="term" value="C:cytoplasm"/>
    <property type="evidence" value="ECO:0007669"/>
    <property type="project" value="UniProtKB-SubCell"/>
</dbReference>
<evidence type="ECO:0000256" key="2">
    <source>
        <dbReference type="ARBA" id="ARBA00004496"/>
    </source>
</evidence>
<dbReference type="GO" id="GO:0061133">
    <property type="term" value="F:endopeptidase activator activity"/>
    <property type="evidence" value="ECO:0007669"/>
    <property type="project" value="TreeGrafter"/>
</dbReference>
<dbReference type="Pfam" id="PF04683">
    <property type="entry name" value="Rpn13_ADRM1_Pru"/>
    <property type="match status" value="1"/>
</dbReference>
<comment type="similarity">
    <text evidence="3">Belongs to the ADRM1 family.</text>
</comment>
<name>A0A7M7JP03_VARDE</name>
<dbReference type="PROSITE" id="PS51916">
    <property type="entry name" value="DEUBAD"/>
    <property type="match status" value="1"/>
</dbReference>
<evidence type="ECO:0000256" key="4">
    <source>
        <dbReference type="ARBA" id="ARBA00022490"/>
    </source>
</evidence>
<evidence type="ECO:0000313" key="12">
    <source>
        <dbReference type="EnsemblMetazoa" id="XP_022655015"/>
    </source>
</evidence>
<evidence type="ECO:0000259" key="11">
    <source>
        <dbReference type="PROSITE" id="PS51917"/>
    </source>
</evidence>
<keyword evidence="6" id="KW-0539">Nucleus</keyword>
<dbReference type="PANTHER" id="PTHR12225">
    <property type="entry name" value="ADHESION REGULATING MOLECULE 1 110 KDA CELL MEMBRANE GLYCOPROTEIN"/>
    <property type="match status" value="1"/>
</dbReference>
<dbReference type="InterPro" id="IPR032368">
    <property type="entry name" value="RPN13_DEUBAD"/>
</dbReference>
<feature type="domain" description="DEUBAD" evidence="10">
    <location>
        <begin position="266"/>
        <end position="393"/>
    </location>
</feature>
<dbReference type="FunFam" id="2.30.29.70:FF:000001">
    <property type="entry name" value="Proteasomal ubiquitin receptor ADRM1"/>
    <property type="match status" value="1"/>
</dbReference>
<dbReference type="FunCoup" id="A0A7M7JP03">
    <property type="interactions" value="1297"/>
</dbReference>
<organism evidence="12 13">
    <name type="scientific">Varroa destructor</name>
    <name type="common">Honeybee mite</name>
    <dbReference type="NCBI Taxonomy" id="109461"/>
    <lineage>
        <taxon>Eukaryota</taxon>
        <taxon>Metazoa</taxon>
        <taxon>Ecdysozoa</taxon>
        <taxon>Arthropoda</taxon>
        <taxon>Chelicerata</taxon>
        <taxon>Arachnida</taxon>
        <taxon>Acari</taxon>
        <taxon>Parasitiformes</taxon>
        <taxon>Mesostigmata</taxon>
        <taxon>Gamasina</taxon>
        <taxon>Dermanyssoidea</taxon>
        <taxon>Varroidae</taxon>
        <taxon>Varroa</taxon>
    </lineage>
</organism>
<dbReference type="Pfam" id="PF16550">
    <property type="entry name" value="RPN13_C"/>
    <property type="match status" value="1"/>
</dbReference>
<comment type="function">
    <text evidence="7">May function as a proteasomal ubiquitin receptor. May promote the deubiquitinating activity associated with the 26S proteasome.</text>
</comment>
<comment type="subcellular location">
    <subcellularLocation>
        <location evidence="2">Cytoplasm</location>
    </subcellularLocation>
    <subcellularLocation>
        <location evidence="1">Nucleus</location>
    </subcellularLocation>
</comment>
<dbReference type="InterPro" id="IPR006773">
    <property type="entry name" value="Rpn13/ADRM1"/>
</dbReference>
<feature type="region of interest" description="Disordered" evidence="9">
    <location>
        <begin position="185"/>
        <end position="245"/>
    </location>
</feature>
<dbReference type="GO" id="GO:0070628">
    <property type="term" value="F:proteasome binding"/>
    <property type="evidence" value="ECO:0007669"/>
    <property type="project" value="TreeGrafter"/>
</dbReference>
<sequence length="405" mass="42863">MTQRLLFGTQGSSSSQTKYLVEFRAGKCTQKGKLVTPDKRKGLVYVQQTEDSLIHFCWKDRSTGATEDDLIMFPGDAEFEKVTQCTTGRVFVLKFKSNNKRCFYWMQEPKDEKDEDFRTKVNQFLNDPTAQTRGGGSSGGSFSGTIAELADDHDINSIISGMSQRDLMQLFGGIGSNTSNLPALLGTAMNSRSGGNRTARQEEPMDTDVPVVQNSGVVSGGGTGSGTAAPPTAQPSTPSLGKGAGIKPQNLAEILNKVNAEAAAAGSSSAKVDSISGALTSPEVLEPLLNNSELMARVKGFLPPIAAASEELSGSSGTASSNPEVATEIKLTVKSPQFQQAVALFSEALASGQMGPIMTQFGMSDDVAAAAATGNMDEFVKALEIEKTKKKDKLKSASEDAEMKE</sequence>
<dbReference type="InterPro" id="IPR038633">
    <property type="entry name" value="Rpn13/ADRM1_Pru_sf"/>
</dbReference>
<evidence type="ECO:0000256" key="1">
    <source>
        <dbReference type="ARBA" id="ARBA00004123"/>
    </source>
</evidence>
<dbReference type="GO" id="GO:0008541">
    <property type="term" value="C:proteasome regulatory particle, lid subcomplex"/>
    <property type="evidence" value="ECO:0007669"/>
    <property type="project" value="TreeGrafter"/>
</dbReference>
<dbReference type="CDD" id="cd13314">
    <property type="entry name" value="PH_Rpn13"/>
    <property type="match status" value="1"/>
</dbReference>
<feature type="compositionally biased region" description="Gly residues" evidence="9">
    <location>
        <begin position="133"/>
        <end position="142"/>
    </location>
</feature>
<dbReference type="EnsemblMetazoa" id="XM_022799280">
    <property type="protein sequence ID" value="XP_022655015"/>
    <property type="gene ID" value="LOC111247836"/>
</dbReference>
<dbReference type="PROSITE" id="PS51917">
    <property type="entry name" value="PRU"/>
    <property type="match status" value="1"/>
</dbReference>
<protein>
    <recommendedName>
        <fullName evidence="8">Proteasomal ubiquitin receptor ADRM1 homolog</fullName>
    </recommendedName>
</protein>
<keyword evidence="5" id="KW-0647">Proteasome</keyword>
<keyword evidence="13" id="KW-1185">Reference proteome</keyword>
<dbReference type="Gene3D" id="2.30.29.70">
    <property type="entry name" value="Proteasomal ubiquitin receptor Rpn13/ADRM1"/>
    <property type="match status" value="1"/>
</dbReference>
<dbReference type="OMA" id="SNQRHFF"/>
<dbReference type="Gene3D" id="1.10.2020.20">
    <property type="match status" value="1"/>
</dbReference>
<accession>A0A7M7JP03</accession>
<dbReference type="AlphaFoldDB" id="A0A7M7JP03"/>
<dbReference type="InParanoid" id="A0A7M7JP03"/>